<feature type="compositionally biased region" description="Basic and acidic residues" evidence="3">
    <location>
        <begin position="65"/>
        <end position="77"/>
    </location>
</feature>
<dbReference type="CDD" id="cd12372">
    <property type="entry name" value="RRM_CFIm68_CFIm59"/>
    <property type="match status" value="1"/>
</dbReference>
<gene>
    <name evidence="5" type="ORF">MCYG_08048</name>
</gene>
<feature type="compositionally biased region" description="Basic and acidic residues" evidence="3">
    <location>
        <begin position="206"/>
        <end position="221"/>
    </location>
</feature>
<dbReference type="VEuPathDB" id="FungiDB:MCYG_08048"/>
<dbReference type="GO" id="GO:0003723">
    <property type="term" value="F:RNA binding"/>
    <property type="evidence" value="ECO:0007669"/>
    <property type="project" value="UniProtKB-UniRule"/>
</dbReference>
<dbReference type="InterPro" id="IPR034772">
    <property type="entry name" value="CPSF6/7"/>
</dbReference>
<dbReference type="GO" id="GO:0006397">
    <property type="term" value="P:mRNA processing"/>
    <property type="evidence" value="ECO:0007669"/>
    <property type="project" value="UniProtKB-KW"/>
</dbReference>
<reference evidence="6" key="1">
    <citation type="journal article" date="2012" name="MBio">
        <title>Comparative genome analysis of Trichophyton rubrum and related dermatophytes reveals candidate genes involved in infection.</title>
        <authorList>
            <person name="Martinez D.A."/>
            <person name="Oliver B.G."/>
            <person name="Graeser Y."/>
            <person name="Goldberg J.M."/>
            <person name="Li W."/>
            <person name="Martinez-Rossi N.M."/>
            <person name="Monod M."/>
            <person name="Shelest E."/>
            <person name="Barton R.C."/>
            <person name="Birch E."/>
            <person name="Brakhage A.A."/>
            <person name="Chen Z."/>
            <person name="Gurr S.J."/>
            <person name="Heiman D."/>
            <person name="Heitman J."/>
            <person name="Kosti I."/>
            <person name="Rossi A."/>
            <person name="Saif S."/>
            <person name="Samalova M."/>
            <person name="Saunders C.W."/>
            <person name="Shea T."/>
            <person name="Summerbell R.C."/>
            <person name="Xu J."/>
            <person name="Young S."/>
            <person name="Zeng Q."/>
            <person name="Birren B.W."/>
            <person name="Cuomo C.A."/>
            <person name="White T.C."/>
        </authorList>
    </citation>
    <scope>NUCLEOTIDE SEQUENCE [LARGE SCALE GENOMIC DNA]</scope>
    <source>
        <strain evidence="6">ATCC MYA-4605 / CBS 113480</strain>
    </source>
</reference>
<keyword evidence="2" id="KW-0694">RNA-binding</keyword>
<evidence type="ECO:0000259" key="4">
    <source>
        <dbReference type="PROSITE" id="PS50102"/>
    </source>
</evidence>
<dbReference type="Pfam" id="PF00076">
    <property type="entry name" value="RRM_1"/>
    <property type="match status" value="1"/>
</dbReference>
<feature type="region of interest" description="Disordered" evidence="3">
    <location>
        <begin position="203"/>
        <end position="238"/>
    </location>
</feature>
<accession>C5FZC6</accession>
<sequence length="412" mass="43615">MATDDDNFDIDIYGDGSGLIDEGPETTFKTEEPELVLDAPDHHHGGGHGDGSDEKYGNSNNNMGHESHKIFKTEKSPSETPQQMNSLPPPPIQQQQVHFQQGVKRKEADPDATPALYISDLHWWTTDDEIRGWVNQAGAEADLKDVTFSEHKVNGKSKGQAFVEFTSAQAATAAKHRIEEMNNAQQGARKYAVAYTQANINPFKTLPKENPMRGGKDDRTPRPTPPSGFNAGQGNFGMNNAVGFRGNRGGFNNRGGMNQNMGYGNRSFSPMGGGFQGGPVGGFQGAPMGGMQNYGGFNNRGGMMNNMRGAPNMRGRGGMGGMANPMMPVGAPVGGMGAVGGMGGMGGMGGIPMGGMPNQMGNIMGGMQGGNLGMQGQGGFQTQNPHFNPAFFSGGGNDGAWNPHGVKRTRQE</sequence>
<evidence type="ECO:0000256" key="1">
    <source>
        <dbReference type="ARBA" id="ARBA00006265"/>
    </source>
</evidence>
<proteinExistence type="inferred from homology"/>
<dbReference type="Proteomes" id="UP000002035">
    <property type="component" value="Unassembled WGS sequence"/>
</dbReference>
<evidence type="ECO:0000256" key="3">
    <source>
        <dbReference type="SAM" id="MobiDB-lite"/>
    </source>
</evidence>
<dbReference type="EMBL" id="DS995708">
    <property type="protein sequence ID" value="EEQ35229.1"/>
    <property type="molecule type" value="Genomic_DNA"/>
</dbReference>
<dbReference type="SUPFAM" id="SSF54928">
    <property type="entry name" value="RNA-binding domain, RBD"/>
    <property type="match status" value="1"/>
</dbReference>
<keyword evidence="6" id="KW-1185">Reference proteome</keyword>
<dbReference type="Gene3D" id="3.30.70.330">
    <property type="match status" value="1"/>
</dbReference>
<evidence type="ECO:0000313" key="5">
    <source>
        <dbReference type="EMBL" id="EEQ35229.1"/>
    </source>
</evidence>
<dbReference type="RefSeq" id="XP_002842965.1">
    <property type="nucleotide sequence ID" value="XM_002842919.1"/>
</dbReference>
<dbReference type="InterPro" id="IPR035979">
    <property type="entry name" value="RBD_domain_sf"/>
</dbReference>
<dbReference type="GO" id="GO:0005634">
    <property type="term" value="C:nucleus"/>
    <property type="evidence" value="ECO:0007669"/>
    <property type="project" value="UniProtKB-SubCell"/>
</dbReference>
<dbReference type="AlphaFoldDB" id="C5FZC6"/>
<organism evidence="5 6">
    <name type="scientific">Arthroderma otae (strain ATCC MYA-4605 / CBS 113480)</name>
    <name type="common">Microsporum canis</name>
    <dbReference type="NCBI Taxonomy" id="554155"/>
    <lineage>
        <taxon>Eukaryota</taxon>
        <taxon>Fungi</taxon>
        <taxon>Dikarya</taxon>
        <taxon>Ascomycota</taxon>
        <taxon>Pezizomycotina</taxon>
        <taxon>Eurotiomycetes</taxon>
        <taxon>Eurotiomycetidae</taxon>
        <taxon>Onygenales</taxon>
        <taxon>Arthrodermataceae</taxon>
        <taxon>Microsporum</taxon>
    </lineage>
</organism>
<dbReference type="PROSITE" id="PS50102">
    <property type="entry name" value="RRM"/>
    <property type="match status" value="1"/>
</dbReference>
<dbReference type="PANTHER" id="PTHR23204">
    <property type="entry name" value="CLEAVAGE AND POLYADENYLATION SPECIFIC FACTOR"/>
    <property type="match status" value="1"/>
</dbReference>
<dbReference type="InterPro" id="IPR000504">
    <property type="entry name" value="RRM_dom"/>
</dbReference>
<name>C5FZC6_ARTOC</name>
<feature type="region of interest" description="Disordered" evidence="3">
    <location>
        <begin position="1"/>
        <end position="108"/>
    </location>
</feature>
<feature type="domain" description="RRM" evidence="4">
    <location>
        <begin position="114"/>
        <end position="198"/>
    </location>
</feature>
<evidence type="ECO:0000313" key="6">
    <source>
        <dbReference type="Proteomes" id="UP000002035"/>
    </source>
</evidence>
<dbReference type="eggNOG" id="KOG0118">
    <property type="taxonomic scope" value="Eukaryota"/>
</dbReference>
<dbReference type="STRING" id="554155.C5FZC6"/>
<dbReference type="GeneID" id="9227332"/>
<comment type="similarity">
    <text evidence="1">Belongs to the RRM CPSF6/7 family.</text>
</comment>
<dbReference type="OMA" id="WNTDDDI"/>
<dbReference type="OrthoDB" id="10065185at2759"/>
<dbReference type="InterPro" id="IPR012677">
    <property type="entry name" value="Nucleotide-bd_a/b_plait_sf"/>
</dbReference>
<feature type="region of interest" description="Disordered" evidence="3">
    <location>
        <begin position="393"/>
        <end position="412"/>
    </location>
</feature>
<protein>
    <submittedName>
        <fullName evidence="5">RRM domain-containing protein</fullName>
    </submittedName>
</protein>
<dbReference type="HOGENOM" id="CLU_033916_1_1_1"/>
<evidence type="ECO:0000256" key="2">
    <source>
        <dbReference type="PROSITE-ProRule" id="PRU00176"/>
    </source>
</evidence>
<dbReference type="SMART" id="SM00360">
    <property type="entry name" value="RRM"/>
    <property type="match status" value="1"/>
</dbReference>